<accession>A0A1C7IF18</accession>
<reference evidence="1" key="1">
    <citation type="submission" date="2017-04" db="EMBL/GenBank/DDBJ databases">
        <title>Complete Genome Sequences of Twelve Strains of a Stable Defined Moderately Diverse Mouse Microbiota 2 (sDMDMm2).</title>
        <authorList>
            <person name="Uchimura Y."/>
            <person name="Wyss M."/>
            <person name="Brugiroux S."/>
            <person name="Limenitakis J.P."/>
            <person name="Stecher B."/>
            <person name="McCoy K.D."/>
            <person name="Macpherson A.J."/>
        </authorList>
    </citation>
    <scope>NUCLEOTIDE SEQUENCE</scope>
    <source>
        <strain evidence="1">YL58</strain>
    </source>
</reference>
<dbReference type="OrthoDB" id="2067152at2"/>
<dbReference type="Proteomes" id="UP000092574">
    <property type="component" value="Chromosome"/>
</dbReference>
<evidence type="ECO:0000313" key="2">
    <source>
        <dbReference type="Proteomes" id="UP000092574"/>
    </source>
</evidence>
<dbReference type="EMBL" id="CP015405">
    <property type="protein sequence ID" value="ANU78257.1"/>
    <property type="molecule type" value="Genomic_DNA"/>
</dbReference>
<dbReference type="RefSeq" id="WP_065544341.1">
    <property type="nucleotide sequence ID" value="NZ_CP015405.2"/>
</dbReference>
<gene>
    <name evidence="1" type="ORF">A4V09_22415</name>
</gene>
<proteinExistence type="predicted"/>
<sequence>MDQKYIDELRQKYIKSPPEGMSPKLVRSMTDSDLLDMHYFITEDDDLCDEEFEEGFYIYIF</sequence>
<name>A0A1C7IF18_9FIRM</name>
<organism evidence="1 2">
    <name type="scientific">Blautia pseudococcoides</name>
    <dbReference type="NCBI Taxonomy" id="1796616"/>
    <lineage>
        <taxon>Bacteria</taxon>
        <taxon>Bacillati</taxon>
        <taxon>Bacillota</taxon>
        <taxon>Clostridia</taxon>
        <taxon>Lachnospirales</taxon>
        <taxon>Lachnospiraceae</taxon>
        <taxon>Blautia</taxon>
    </lineage>
</organism>
<dbReference type="KEGG" id="byl:A4V09_22415"/>
<evidence type="ECO:0000313" key="1">
    <source>
        <dbReference type="EMBL" id="ANU78257.1"/>
    </source>
</evidence>
<dbReference type="AlphaFoldDB" id="A0A1C7IF18"/>
<keyword evidence="2" id="KW-1185">Reference proteome</keyword>
<protein>
    <submittedName>
        <fullName evidence="1">Uncharacterized protein</fullName>
    </submittedName>
</protein>